<comment type="caution">
    <text evidence="1">The sequence shown here is derived from an EMBL/GenBank/DDBJ whole genome shotgun (WGS) entry which is preliminary data.</text>
</comment>
<sequence>MSEINGLGALEKRLDDMAEKAKKLDGDNQVDFDKLFNANFMNKYTDLSSIKDFLDILDAHNQEKFENLPKSQLDTQVKQHTCFGSWSEMLQTATKEYVVNFIGF</sequence>
<accession>A0A921HSV0</accession>
<evidence type="ECO:0000313" key="1">
    <source>
        <dbReference type="EMBL" id="HJF87264.1"/>
    </source>
</evidence>
<dbReference type="Proteomes" id="UP000747013">
    <property type="component" value="Unassembled WGS sequence"/>
</dbReference>
<organism evidence="1 2">
    <name type="scientific">Companilactobacillus farciminis</name>
    <dbReference type="NCBI Taxonomy" id="1612"/>
    <lineage>
        <taxon>Bacteria</taxon>
        <taxon>Bacillati</taxon>
        <taxon>Bacillota</taxon>
        <taxon>Bacilli</taxon>
        <taxon>Lactobacillales</taxon>
        <taxon>Lactobacillaceae</taxon>
        <taxon>Companilactobacillus</taxon>
    </lineage>
</organism>
<name>A0A921HSV0_9LACO</name>
<gene>
    <name evidence="1" type="ORF">K8V88_07480</name>
</gene>
<reference evidence="1" key="1">
    <citation type="journal article" date="2021" name="PeerJ">
        <title>Extensive microbial diversity within the chicken gut microbiome revealed by metagenomics and culture.</title>
        <authorList>
            <person name="Gilroy R."/>
            <person name="Ravi A."/>
            <person name="Getino M."/>
            <person name="Pursley I."/>
            <person name="Horton D.L."/>
            <person name="Alikhan N.F."/>
            <person name="Baker D."/>
            <person name="Gharbi K."/>
            <person name="Hall N."/>
            <person name="Watson M."/>
            <person name="Adriaenssens E.M."/>
            <person name="Foster-Nyarko E."/>
            <person name="Jarju S."/>
            <person name="Secka A."/>
            <person name="Antonio M."/>
            <person name="Oren A."/>
            <person name="Chaudhuri R.R."/>
            <person name="La Ragione R."/>
            <person name="Hildebrand F."/>
            <person name="Pallen M.J."/>
        </authorList>
    </citation>
    <scope>NUCLEOTIDE SEQUENCE</scope>
    <source>
        <strain evidence="1">7886</strain>
    </source>
</reference>
<reference evidence="1" key="2">
    <citation type="submission" date="2021-09" db="EMBL/GenBank/DDBJ databases">
        <authorList>
            <person name="Gilroy R."/>
        </authorList>
    </citation>
    <scope>NUCLEOTIDE SEQUENCE</scope>
    <source>
        <strain evidence="1">7886</strain>
    </source>
</reference>
<dbReference type="AlphaFoldDB" id="A0A921HSV0"/>
<proteinExistence type="predicted"/>
<protein>
    <submittedName>
        <fullName evidence="1">Uncharacterized protein</fullName>
    </submittedName>
</protein>
<evidence type="ECO:0000313" key="2">
    <source>
        <dbReference type="Proteomes" id="UP000747013"/>
    </source>
</evidence>
<dbReference type="EMBL" id="DYWC01000172">
    <property type="protein sequence ID" value="HJF87264.1"/>
    <property type="molecule type" value="Genomic_DNA"/>
</dbReference>